<accession>A0ABQ4CX72</accession>
<name>A0ABQ4CX72_9ACTN</name>
<proteinExistence type="predicted"/>
<evidence type="ECO:0000313" key="2">
    <source>
        <dbReference type="EMBL" id="GIF75608.1"/>
    </source>
</evidence>
<evidence type="ECO:0000313" key="3">
    <source>
        <dbReference type="Proteomes" id="UP000604117"/>
    </source>
</evidence>
<dbReference type="EMBL" id="BONE01000045">
    <property type="protein sequence ID" value="GIF75608.1"/>
    <property type="molecule type" value="Genomic_DNA"/>
</dbReference>
<dbReference type="RefSeq" id="WP_203716463.1">
    <property type="nucleotide sequence ID" value="NZ_BONE01000045.1"/>
</dbReference>
<gene>
    <name evidence="2" type="ORF">Asi02nite_51260</name>
</gene>
<keyword evidence="1" id="KW-0472">Membrane</keyword>
<organism evidence="2 3">
    <name type="scientific">Asanoa siamensis</name>
    <dbReference type="NCBI Taxonomy" id="926357"/>
    <lineage>
        <taxon>Bacteria</taxon>
        <taxon>Bacillati</taxon>
        <taxon>Actinomycetota</taxon>
        <taxon>Actinomycetes</taxon>
        <taxon>Micromonosporales</taxon>
        <taxon>Micromonosporaceae</taxon>
        <taxon>Asanoa</taxon>
    </lineage>
</organism>
<evidence type="ECO:0008006" key="4">
    <source>
        <dbReference type="Google" id="ProtNLM"/>
    </source>
</evidence>
<feature type="transmembrane region" description="Helical" evidence="1">
    <location>
        <begin position="41"/>
        <end position="60"/>
    </location>
</feature>
<comment type="caution">
    <text evidence="2">The sequence shown here is derived from an EMBL/GenBank/DDBJ whole genome shotgun (WGS) entry which is preliminary data.</text>
</comment>
<protein>
    <recommendedName>
        <fullName evidence="4">PH domain-containing protein</fullName>
    </recommendedName>
</protein>
<reference evidence="2 3" key="1">
    <citation type="submission" date="2021-01" db="EMBL/GenBank/DDBJ databases">
        <title>Whole genome shotgun sequence of Asanoa siamensis NBRC 107932.</title>
        <authorList>
            <person name="Komaki H."/>
            <person name="Tamura T."/>
        </authorList>
    </citation>
    <scope>NUCLEOTIDE SEQUENCE [LARGE SCALE GENOMIC DNA]</scope>
    <source>
        <strain evidence="2 3">NBRC 107932</strain>
    </source>
</reference>
<feature type="transmembrane region" description="Helical" evidence="1">
    <location>
        <begin position="12"/>
        <end position="29"/>
    </location>
</feature>
<keyword evidence="1" id="KW-1133">Transmembrane helix</keyword>
<sequence length="254" mass="27493">MRLVDQAPFRRLVTLAAVVAAGAAAWLFASFPSGGGRWPGLVIAMLPSTAFLVAVTVLWVRQSRGPARTVGFVVDRGAFRTRVTAEAVWWPAVITVAFTGMVVSLLRSTWDEEDPAWQLDVVDIAVTAVLGVAAVLLLATQLVNLLTGRPGVELTPAGVTVGSPFGHLTVPWEGLRPGYPLRPAPRDAMLSLAVARKDLTRRRGLGTVFLRWIDVNPLFLTDVIRYYVDHPEHRAAIGTTEEHDRLTTSLGLTG</sequence>
<keyword evidence="3" id="KW-1185">Reference proteome</keyword>
<feature type="transmembrane region" description="Helical" evidence="1">
    <location>
        <begin position="116"/>
        <end position="139"/>
    </location>
</feature>
<dbReference type="Proteomes" id="UP000604117">
    <property type="component" value="Unassembled WGS sequence"/>
</dbReference>
<keyword evidence="1" id="KW-0812">Transmembrane</keyword>
<evidence type="ECO:0000256" key="1">
    <source>
        <dbReference type="SAM" id="Phobius"/>
    </source>
</evidence>
<feature type="transmembrane region" description="Helical" evidence="1">
    <location>
        <begin position="88"/>
        <end position="110"/>
    </location>
</feature>